<dbReference type="RefSeq" id="WP_165271400.1">
    <property type="nucleotide sequence ID" value="NZ_JAALLS010000037.1"/>
</dbReference>
<dbReference type="EMBL" id="JAALLS010000037">
    <property type="protein sequence ID" value="NGP90176.1"/>
    <property type="molecule type" value="Genomic_DNA"/>
</dbReference>
<comment type="caution">
    <text evidence="1">The sequence shown here is derived from an EMBL/GenBank/DDBJ whole genome shotgun (WGS) entry which is preliminary data.</text>
</comment>
<dbReference type="Pfam" id="PF21983">
    <property type="entry name" value="NikA-like"/>
    <property type="match status" value="1"/>
</dbReference>
<organism evidence="1 2">
    <name type="scientific">Fodinibius halophilus</name>
    <dbReference type="NCBI Taxonomy" id="1736908"/>
    <lineage>
        <taxon>Bacteria</taxon>
        <taxon>Pseudomonadati</taxon>
        <taxon>Balneolota</taxon>
        <taxon>Balneolia</taxon>
        <taxon>Balneolales</taxon>
        <taxon>Balneolaceae</taxon>
        <taxon>Fodinibius</taxon>
    </lineage>
</organism>
<sequence length="111" mass="13065">MENDNNISNKKSTNHKRDHLLKIYLTEGEKARIKKMAQTVGIKYSAFGRAVLLDYEFKKDLLDLRKIRYELNKIGVNLNQLTRIANQNKRLPEVERIAKIERQLLNTLDKL</sequence>
<evidence type="ECO:0000313" key="2">
    <source>
        <dbReference type="Proteomes" id="UP000479132"/>
    </source>
</evidence>
<protein>
    <submittedName>
        <fullName evidence="1">Plasmid mobilization relaxosome protein MobC</fullName>
    </submittedName>
</protein>
<dbReference type="Proteomes" id="UP000479132">
    <property type="component" value="Unassembled WGS sequence"/>
</dbReference>
<gene>
    <name evidence="1" type="primary">mobC</name>
    <name evidence="1" type="ORF">G3569_17590</name>
</gene>
<keyword evidence="2" id="KW-1185">Reference proteome</keyword>
<dbReference type="AlphaFoldDB" id="A0A6M1T448"/>
<reference evidence="1 2" key="1">
    <citation type="submission" date="2020-02" db="EMBL/GenBank/DDBJ databases">
        <title>Aliifodinibius halophilus 2W32, complete genome.</title>
        <authorList>
            <person name="Li Y."/>
            <person name="Wu S."/>
        </authorList>
    </citation>
    <scope>NUCLEOTIDE SEQUENCE [LARGE SCALE GENOMIC DNA]</scope>
    <source>
        <strain evidence="1 2">2W32</strain>
    </source>
</reference>
<evidence type="ECO:0000313" key="1">
    <source>
        <dbReference type="EMBL" id="NGP90176.1"/>
    </source>
</evidence>
<accession>A0A6M1T448</accession>
<name>A0A6M1T448_9BACT</name>
<dbReference type="InterPro" id="IPR053842">
    <property type="entry name" value="NikA-like"/>
</dbReference>
<proteinExistence type="predicted"/>